<dbReference type="AlphaFoldDB" id="A0A1A8TCF9"/>
<reference evidence="2 3" key="1">
    <citation type="submission" date="2016-06" db="EMBL/GenBank/DDBJ databases">
        <authorList>
            <person name="Kjaerup R.B."/>
            <person name="Dalgaard T.S."/>
            <person name="Juul-Madsen H.R."/>
        </authorList>
    </citation>
    <scope>NUCLEOTIDE SEQUENCE [LARGE SCALE GENOMIC DNA]</scope>
    <source>
        <strain evidence="2 3">CECT 8886</strain>
    </source>
</reference>
<feature type="compositionally biased region" description="Polar residues" evidence="1">
    <location>
        <begin position="298"/>
        <end position="310"/>
    </location>
</feature>
<evidence type="ECO:0000313" key="2">
    <source>
        <dbReference type="EMBL" id="SBS30426.1"/>
    </source>
</evidence>
<gene>
    <name evidence="2" type="ORF">MSP8886_01809</name>
</gene>
<dbReference type="OrthoDB" id="9810174at2"/>
<dbReference type="RefSeq" id="WP_067015225.1">
    <property type="nucleotide sequence ID" value="NZ_FLOB01000003.1"/>
</dbReference>
<dbReference type="Proteomes" id="UP000092544">
    <property type="component" value="Unassembled WGS sequence"/>
</dbReference>
<proteinExistence type="predicted"/>
<keyword evidence="3" id="KW-1185">Reference proteome</keyword>
<evidence type="ECO:0000256" key="1">
    <source>
        <dbReference type="SAM" id="MobiDB-lite"/>
    </source>
</evidence>
<organism evidence="2 3">
    <name type="scientific">Marinomonas spartinae</name>
    <dbReference type="NCBI Taxonomy" id="1792290"/>
    <lineage>
        <taxon>Bacteria</taxon>
        <taxon>Pseudomonadati</taxon>
        <taxon>Pseudomonadota</taxon>
        <taxon>Gammaproteobacteria</taxon>
        <taxon>Oceanospirillales</taxon>
        <taxon>Oceanospirillaceae</taxon>
        <taxon>Marinomonas</taxon>
    </lineage>
</organism>
<feature type="region of interest" description="Disordered" evidence="1">
    <location>
        <begin position="286"/>
        <end position="314"/>
    </location>
</feature>
<dbReference type="SUPFAM" id="SSF88874">
    <property type="entry name" value="Receptor-binding domain of short tail fibre protein gp12"/>
    <property type="match status" value="1"/>
</dbReference>
<name>A0A1A8TCF9_9GAMM</name>
<protein>
    <recommendedName>
        <fullName evidence="4">Phage Tail Collar Domain protein</fullName>
    </recommendedName>
</protein>
<dbReference type="STRING" id="1792290.MSP8886_01809"/>
<accession>A0A1A8TCF9</accession>
<sequence>MNYPDSNDLYNGKFTDGDPLNAIPASIASADHMNAIYDELKALITAGGLAPDFNDLAQVSQSVGSQLRSKRLFDVSGTANAILLTTPAGKQPVTTLNNYDEFSFIVAATNTASGMTIKIDELAVMPLAGPVATQIFETALLTVRYINGVFYVADQVNPQTGVRVSDIAKLYIDTVDVLGVGEYALDGAQFSSRNHPLGWAIVSASSNCIDQATKDSDPITYGGYWGFVAELDGSFTVTLPMIGGEFIRMFDDGRGVDVGREFGSWQADEFKSHTHNFSLASNNRLGNTSGNARVEQPIDNNAPTSFTGGNETRPRSIAYYGKTRL</sequence>
<evidence type="ECO:0000313" key="3">
    <source>
        <dbReference type="Proteomes" id="UP000092544"/>
    </source>
</evidence>
<dbReference type="EMBL" id="FLOB01000003">
    <property type="protein sequence ID" value="SBS30426.1"/>
    <property type="molecule type" value="Genomic_DNA"/>
</dbReference>
<evidence type="ECO:0008006" key="4">
    <source>
        <dbReference type="Google" id="ProtNLM"/>
    </source>
</evidence>